<organism evidence="2 6">
    <name type="scientific">Phytophthora fragariae</name>
    <dbReference type="NCBI Taxonomy" id="53985"/>
    <lineage>
        <taxon>Eukaryota</taxon>
        <taxon>Sar</taxon>
        <taxon>Stramenopiles</taxon>
        <taxon>Oomycota</taxon>
        <taxon>Peronosporomycetes</taxon>
        <taxon>Peronosporales</taxon>
        <taxon>Peronosporaceae</taxon>
        <taxon>Phytophthora</taxon>
    </lineage>
</organism>
<reference evidence="5 6" key="1">
    <citation type="submission" date="2018-08" db="EMBL/GenBank/DDBJ databases">
        <title>Genomic investigation of the strawberry pathogen Phytophthora fragariae indicates pathogenicity is determined by transcriptional variation in three key races.</title>
        <authorList>
            <person name="Adams T.M."/>
            <person name="Armitage A.D."/>
            <person name="Sobczyk M.K."/>
            <person name="Bates H.J."/>
            <person name="Dunwell J.M."/>
            <person name="Nellist C.F."/>
            <person name="Harrison R.J."/>
        </authorList>
    </citation>
    <scope>NUCLEOTIDE SEQUENCE [LARGE SCALE GENOMIC DNA]</scope>
    <source>
        <strain evidence="3 5">BC-1</strain>
        <strain evidence="4 7">BC-23</strain>
        <strain evidence="2 6">NOV-71</strain>
        <strain evidence="1 8">ONT-3</strain>
    </source>
</reference>
<name>A0A6A3RB83_9STRA</name>
<sequence length="98" mass="10999">MAVSWMTQLKHQMLVFPRRDALPRHENQAQVLAQVVQLNHPSPPDQLDTKGLVASKKKTPISRGVHCAVQIDEQLLTVGQSVTDRTACTSWLESMRGR</sequence>
<dbReference type="Proteomes" id="UP000476176">
    <property type="component" value="Unassembled WGS sequence"/>
</dbReference>
<dbReference type="EMBL" id="QXFZ01001341">
    <property type="protein sequence ID" value="KAE9092289.1"/>
    <property type="molecule type" value="Genomic_DNA"/>
</dbReference>
<evidence type="ECO:0000313" key="3">
    <source>
        <dbReference type="EMBL" id="KAE9203019.1"/>
    </source>
</evidence>
<evidence type="ECO:0000313" key="8">
    <source>
        <dbReference type="Proteomes" id="UP000488956"/>
    </source>
</evidence>
<dbReference type="EMBL" id="QXFX01001452">
    <property type="protein sequence ID" value="KAE9090039.1"/>
    <property type="molecule type" value="Genomic_DNA"/>
</dbReference>
<gene>
    <name evidence="3" type="ORF">PF002_g21059</name>
    <name evidence="4" type="ORF">PF004_g18185</name>
    <name evidence="2" type="ORF">PF007_g18569</name>
    <name evidence="1" type="ORF">PF010_g18755</name>
</gene>
<dbReference type="EMBL" id="QXGC01001425">
    <property type="protein sequence ID" value="KAE9203258.1"/>
    <property type="molecule type" value="Genomic_DNA"/>
</dbReference>
<evidence type="ECO:0000313" key="6">
    <source>
        <dbReference type="Proteomes" id="UP000441208"/>
    </source>
</evidence>
<evidence type="ECO:0000313" key="2">
    <source>
        <dbReference type="EMBL" id="KAE9092289.1"/>
    </source>
</evidence>
<dbReference type="Proteomes" id="UP000441208">
    <property type="component" value="Unassembled WGS sequence"/>
</dbReference>
<dbReference type="AlphaFoldDB" id="A0A6A3RB83"/>
<evidence type="ECO:0000313" key="1">
    <source>
        <dbReference type="EMBL" id="KAE9090039.1"/>
    </source>
</evidence>
<evidence type="ECO:0000313" key="5">
    <source>
        <dbReference type="Proteomes" id="UP000440367"/>
    </source>
</evidence>
<dbReference type="Proteomes" id="UP000440367">
    <property type="component" value="Unassembled WGS sequence"/>
</dbReference>
<proteinExistence type="predicted"/>
<dbReference type="EMBL" id="QXGD01001585">
    <property type="protein sequence ID" value="KAE9203019.1"/>
    <property type="molecule type" value="Genomic_DNA"/>
</dbReference>
<evidence type="ECO:0000313" key="4">
    <source>
        <dbReference type="EMBL" id="KAE9203258.1"/>
    </source>
</evidence>
<accession>A0A6A3RB83</accession>
<dbReference type="Proteomes" id="UP000488956">
    <property type="component" value="Unassembled WGS sequence"/>
</dbReference>
<evidence type="ECO:0000313" key="7">
    <source>
        <dbReference type="Proteomes" id="UP000476176"/>
    </source>
</evidence>
<comment type="caution">
    <text evidence="2">The sequence shown here is derived from an EMBL/GenBank/DDBJ whole genome shotgun (WGS) entry which is preliminary data.</text>
</comment>
<protein>
    <submittedName>
        <fullName evidence="2">Uncharacterized protein</fullName>
    </submittedName>
</protein>